<dbReference type="EMBL" id="JXQQ01000119">
    <property type="protein sequence ID" value="KIQ17860.1"/>
    <property type="molecule type" value="Genomic_DNA"/>
</dbReference>
<proteinExistence type="predicted"/>
<evidence type="ECO:0000313" key="3">
    <source>
        <dbReference type="Proteomes" id="UP000032067"/>
    </source>
</evidence>
<accession>A0A0D0LK72</accession>
<sequence length="165" mass="18451">MKHRLTAFIASLLLAAAPAFAQQPSFTLPQLKAFAAMTPDAFRQEIKRQGFSYRDKTVTEEVSMIEYDKFVDDETTNLMKSTYVESRAGENSIQLSTTDKAAFEGLVKEARAAGYAPAEKGRIPGGETYQEFKRKSEGKGEVVRFVYPKKESGMGRVSYTAVVWR</sequence>
<keyword evidence="1" id="KW-0732">Signal</keyword>
<evidence type="ECO:0000256" key="1">
    <source>
        <dbReference type="SAM" id="SignalP"/>
    </source>
</evidence>
<reference evidence="2 3" key="1">
    <citation type="submission" date="2014-12" db="EMBL/GenBank/DDBJ databases">
        <title>16Stimator: statistical estimation of ribosomal gene copy numbers from draft genome assemblies.</title>
        <authorList>
            <person name="Perisin M.A."/>
            <person name="Vetter M."/>
            <person name="Gilbert J.A."/>
            <person name="Bergelson J."/>
        </authorList>
    </citation>
    <scope>NUCLEOTIDE SEQUENCE [LARGE SCALE GENOMIC DNA]</scope>
    <source>
        <strain evidence="2 3">MEDvA23</strain>
    </source>
</reference>
<dbReference type="AlphaFoldDB" id="A0A0D0LK72"/>
<evidence type="ECO:0000313" key="2">
    <source>
        <dbReference type="EMBL" id="KIQ17860.1"/>
    </source>
</evidence>
<feature type="chain" id="PRO_5002215670" evidence="1">
    <location>
        <begin position="22"/>
        <end position="165"/>
    </location>
</feature>
<feature type="signal peptide" evidence="1">
    <location>
        <begin position="1"/>
        <end position="21"/>
    </location>
</feature>
<dbReference type="RefSeq" id="WP_042582547.1">
    <property type="nucleotide sequence ID" value="NZ_JXQQ01000119.1"/>
</dbReference>
<dbReference type="OrthoDB" id="8857640at2"/>
<gene>
    <name evidence="2" type="ORF">RT97_30270</name>
</gene>
<dbReference type="Proteomes" id="UP000032067">
    <property type="component" value="Unassembled WGS sequence"/>
</dbReference>
<comment type="caution">
    <text evidence="2">The sequence shown here is derived from an EMBL/GenBank/DDBJ whole genome shotgun (WGS) entry which is preliminary data.</text>
</comment>
<protein>
    <submittedName>
        <fullName evidence="2">Uncharacterized protein</fullName>
    </submittedName>
</protein>
<name>A0A0D0LK72_VARPD</name>
<organism evidence="2 3">
    <name type="scientific">Variovorax paradoxus</name>
    <dbReference type="NCBI Taxonomy" id="34073"/>
    <lineage>
        <taxon>Bacteria</taxon>
        <taxon>Pseudomonadati</taxon>
        <taxon>Pseudomonadota</taxon>
        <taxon>Betaproteobacteria</taxon>
        <taxon>Burkholderiales</taxon>
        <taxon>Comamonadaceae</taxon>
        <taxon>Variovorax</taxon>
    </lineage>
</organism>